<feature type="binding site" evidence="7">
    <location>
        <position position="288"/>
    </location>
    <ligand>
        <name>FMN</name>
        <dbReference type="ChEBI" id="CHEBI:58210"/>
    </ligand>
</feature>
<evidence type="ECO:0000259" key="8">
    <source>
        <dbReference type="PROSITE" id="PS51349"/>
    </source>
</evidence>
<dbReference type="GO" id="GO:0010181">
    <property type="term" value="F:FMN binding"/>
    <property type="evidence" value="ECO:0007669"/>
    <property type="project" value="InterPro"/>
</dbReference>
<keyword evidence="3 7" id="KW-0288">FMN</keyword>
<dbReference type="PROSITE" id="PS00557">
    <property type="entry name" value="FMN_HYDROXY_ACID_DH_1"/>
    <property type="match status" value="1"/>
</dbReference>
<dbReference type="Proteomes" id="UP000237925">
    <property type="component" value="Chromosome"/>
</dbReference>
<feature type="binding site" evidence="7">
    <location>
        <position position="142"/>
    </location>
    <ligand>
        <name>glyoxylate</name>
        <dbReference type="ChEBI" id="CHEBI:36655"/>
    </ligand>
</feature>
<dbReference type="OrthoDB" id="9770452at2"/>
<dbReference type="PROSITE" id="PS51349">
    <property type="entry name" value="FMN_HYDROXY_ACID_DH_2"/>
    <property type="match status" value="1"/>
</dbReference>
<evidence type="ECO:0000256" key="6">
    <source>
        <dbReference type="PIRSR" id="PIRSR000138-1"/>
    </source>
</evidence>
<dbReference type="AlphaFoldDB" id="A0A2R3QE16"/>
<keyword evidence="2 7" id="KW-0285">Flavoprotein</keyword>
<dbReference type="PANTHER" id="PTHR10578">
    <property type="entry name" value="S -2-HYDROXY-ACID OXIDASE-RELATED"/>
    <property type="match status" value="1"/>
</dbReference>
<feature type="binding site" evidence="7">
    <location>
        <position position="34"/>
    </location>
    <ligand>
        <name>glyoxylate</name>
        <dbReference type="ChEBI" id="CHEBI:36655"/>
    </ligand>
</feature>
<keyword evidence="4" id="KW-0560">Oxidoreductase</keyword>
<reference evidence="9 10" key="1">
    <citation type="submission" date="2018-03" db="EMBL/GenBank/DDBJ databases">
        <title>Genome sequencing of Melaminivora sp.</title>
        <authorList>
            <person name="Kim S.-J."/>
            <person name="Heo J."/>
            <person name="Ahn J.-H."/>
            <person name="Kwon S.-W."/>
        </authorList>
    </citation>
    <scope>NUCLEOTIDE SEQUENCE [LARGE SCALE GENOMIC DNA]</scope>
    <source>
        <strain evidence="9 10">SC2-9</strain>
    </source>
</reference>
<feature type="binding site" evidence="7">
    <location>
        <begin position="87"/>
        <end position="89"/>
    </location>
    <ligand>
        <name>FMN</name>
        <dbReference type="ChEBI" id="CHEBI:58210"/>
    </ligand>
</feature>
<feature type="binding site" evidence="7">
    <location>
        <position position="177"/>
    </location>
    <ligand>
        <name>glyoxylate</name>
        <dbReference type="ChEBI" id="CHEBI:36655"/>
    </ligand>
</feature>
<proteinExistence type="inferred from homology"/>
<dbReference type="RefSeq" id="WP_106684445.1">
    <property type="nucleotide sequence ID" value="NZ_CP027667.1"/>
</dbReference>
<feature type="binding site" evidence="7">
    <location>
        <position position="290"/>
    </location>
    <ligand>
        <name>glyoxylate</name>
        <dbReference type="ChEBI" id="CHEBI:36655"/>
    </ligand>
</feature>
<evidence type="ECO:0000256" key="4">
    <source>
        <dbReference type="ARBA" id="ARBA00023002"/>
    </source>
</evidence>
<evidence type="ECO:0000256" key="3">
    <source>
        <dbReference type="ARBA" id="ARBA00022643"/>
    </source>
</evidence>
<dbReference type="GO" id="GO:0005886">
    <property type="term" value="C:plasma membrane"/>
    <property type="evidence" value="ECO:0007669"/>
    <property type="project" value="TreeGrafter"/>
</dbReference>
<feature type="binding site" evidence="7">
    <location>
        <position position="140"/>
    </location>
    <ligand>
        <name>FMN</name>
        <dbReference type="ChEBI" id="CHEBI:58210"/>
    </ligand>
</feature>
<dbReference type="InterPro" id="IPR000262">
    <property type="entry name" value="FMN-dep_DH"/>
</dbReference>
<dbReference type="EMBL" id="CP027667">
    <property type="protein sequence ID" value="AVO50018.1"/>
    <property type="molecule type" value="Genomic_DNA"/>
</dbReference>
<name>A0A2R3QE16_9BURK</name>
<dbReference type="GO" id="GO:0009060">
    <property type="term" value="P:aerobic respiration"/>
    <property type="evidence" value="ECO:0007669"/>
    <property type="project" value="TreeGrafter"/>
</dbReference>
<feature type="binding site" evidence="7">
    <location>
        <begin position="321"/>
        <end position="325"/>
    </location>
    <ligand>
        <name>FMN</name>
        <dbReference type="ChEBI" id="CHEBI:58210"/>
    </ligand>
</feature>
<feature type="active site" description="Proton acceptor" evidence="6">
    <location>
        <position position="290"/>
    </location>
</feature>
<dbReference type="NCBIfam" id="NF008398">
    <property type="entry name" value="PRK11197.1"/>
    <property type="match status" value="1"/>
</dbReference>
<organism evidence="9 10">
    <name type="scientific">Melaminivora suipulveris</name>
    <dbReference type="NCBI Taxonomy" id="2109913"/>
    <lineage>
        <taxon>Bacteria</taxon>
        <taxon>Pseudomonadati</taxon>
        <taxon>Pseudomonadota</taxon>
        <taxon>Betaproteobacteria</taxon>
        <taxon>Burkholderiales</taxon>
        <taxon>Comamonadaceae</taxon>
        <taxon>Melaminivora</taxon>
    </lineage>
</organism>
<dbReference type="Pfam" id="PF01070">
    <property type="entry name" value="FMN_dh"/>
    <property type="match status" value="1"/>
</dbReference>
<dbReference type="Gene3D" id="3.20.20.70">
    <property type="entry name" value="Aldolase class I"/>
    <property type="match status" value="1"/>
</dbReference>
<protein>
    <submittedName>
        <fullName evidence="9">L-lactate dehydrogenase</fullName>
    </submittedName>
</protein>
<dbReference type="KEGG" id="mela:C6568_12710"/>
<feature type="binding site" evidence="7">
    <location>
        <begin position="344"/>
        <end position="345"/>
    </location>
    <ligand>
        <name>FMN</name>
        <dbReference type="ChEBI" id="CHEBI:58210"/>
    </ligand>
</feature>
<sequence length="405" mass="43501">MRPEESSGLLRYPATAADWQARARRRLPRFLFDYLDGGAGGECTLAANVQDFNRIRVRQRVLVDVSAVDTRTQLAGQDCALPLALAPVGLAGMMARRGEAQAMRAASAAGVPFTLSTVGICALDEVCAAAPAGSPPPWFQLYMLRDRGAVRALLDKAWHHCCRTLVFTVDLPATGMRQRDVRNGMAHAGTRAGLLRAMQLLAHPGWIWDVALRGKPLTFGCLSDQVPGGRDLNAFKAWVDAQFDPSVTWSDIAWLREHWRGRLLLKGILDAHDARASVDCGADGIVVSNHGGRQLDGVASTISALPAIAQAVGGRTEVLLDGGVRSGTDVFKALALGARGVLIGRAWIWALAGGGEGAVRELLASWQRELRLAMMLTGCTRVQDVGSGQLEPDYEQKRPSVGVNQ</sequence>
<feature type="binding site" evidence="7">
    <location>
        <position position="116"/>
    </location>
    <ligand>
        <name>FMN</name>
        <dbReference type="ChEBI" id="CHEBI:58210"/>
    </ligand>
</feature>
<evidence type="ECO:0000256" key="1">
    <source>
        <dbReference type="ARBA" id="ARBA00001917"/>
    </source>
</evidence>
<dbReference type="SUPFAM" id="SSF51395">
    <property type="entry name" value="FMN-linked oxidoreductases"/>
    <property type="match status" value="1"/>
</dbReference>
<dbReference type="CDD" id="cd02809">
    <property type="entry name" value="alpha_hydroxyacid_oxid_FMN"/>
    <property type="match status" value="1"/>
</dbReference>
<evidence type="ECO:0000256" key="5">
    <source>
        <dbReference type="ARBA" id="ARBA00024042"/>
    </source>
</evidence>
<feature type="binding site" evidence="7">
    <location>
        <position position="293"/>
    </location>
    <ligand>
        <name>glyoxylate</name>
        <dbReference type="ChEBI" id="CHEBI:36655"/>
    </ligand>
</feature>
<comment type="similarity">
    <text evidence="5">Belongs to the FMN-dependent alpha-hydroxy acid dehydrogenase family.</text>
</comment>
<gene>
    <name evidence="9" type="ORF">C6568_12710</name>
</gene>
<dbReference type="InterPro" id="IPR008259">
    <property type="entry name" value="FMN_hydac_DH_AS"/>
</dbReference>
<feature type="domain" description="FMN hydroxy acid dehydrogenase" evidence="8">
    <location>
        <begin position="8"/>
        <end position="395"/>
    </location>
</feature>
<feature type="binding site" evidence="7">
    <location>
        <position position="266"/>
    </location>
    <ligand>
        <name>FMN</name>
        <dbReference type="ChEBI" id="CHEBI:58210"/>
    </ligand>
</feature>
<feature type="binding site" evidence="7">
    <location>
        <position position="168"/>
    </location>
    <ligand>
        <name>FMN</name>
        <dbReference type="ChEBI" id="CHEBI:58210"/>
    </ligand>
</feature>
<evidence type="ECO:0000256" key="2">
    <source>
        <dbReference type="ARBA" id="ARBA00022630"/>
    </source>
</evidence>
<evidence type="ECO:0000313" key="9">
    <source>
        <dbReference type="EMBL" id="AVO50018.1"/>
    </source>
</evidence>
<dbReference type="InterPro" id="IPR013785">
    <property type="entry name" value="Aldolase_TIM"/>
</dbReference>
<dbReference type="PIRSF" id="PIRSF000138">
    <property type="entry name" value="Al-hdrx_acd_dh"/>
    <property type="match status" value="1"/>
</dbReference>
<keyword evidence="10" id="KW-1185">Reference proteome</keyword>
<dbReference type="InterPro" id="IPR012133">
    <property type="entry name" value="Alpha-hydoxy_acid_DH_FMN"/>
</dbReference>
<evidence type="ECO:0000313" key="10">
    <source>
        <dbReference type="Proteomes" id="UP000237925"/>
    </source>
</evidence>
<dbReference type="InterPro" id="IPR037396">
    <property type="entry name" value="FMN_HAD"/>
</dbReference>
<dbReference type="GO" id="GO:0004459">
    <property type="term" value="F:L-lactate dehydrogenase (NAD+) activity"/>
    <property type="evidence" value="ECO:0007669"/>
    <property type="project" value="TreeGrafter"/>
</dbReference>
<accession>A0A2R3QE16</accession>
<evidence type="ECO:0000256" key="7">
    <source>
        <dbReference type="PIRSR" id="PIRSR000138-2"/>
    </source>
</evidence>
<comment type="cofactor">
    <cofactor evidence="1">
        <name>FMN</name>
        <dbReference type="ChEBI" id="CHEBI:58210"/>
    </cofactor>
</comment>
<dbReference type="FunFam" id="3.20.20.70:FF:000029">
    <property type="entry name" value="L-lactate dehydrogenase"/>
    <property type="match status" value="1"/>
</dbReference>
<dbReference type="PANTHER" id="PTHR10578:SF85">
    <property type="entry name" value="L-LACTATE DEHYDROGENASE"/>
    <property type="match status" value="1"/>
</dbReference>